<dbReference type="Proteomes" id="UP001431776">
    <property type="component" value="Unassembled WGS sequence"/>
</dbReference>
<sequence length="387" mass="43044">MKSPFAKLAIAAAVVIASVMGLLLWTGTQSSVALADVLTRLQQVNAYMYQMSILTTGPSVGDTPVEHEARATALISQELGMKMTMEMDTRVPGPDGAEPMLQETYMLPRQKKAVTLMPGQKKYMQIDLDDAAFEERLKENRDPRTMVRQILDCQYTGLGRSTINGVEVEGFQTTDPNYLGGMMGEVDVKIWVDVKTQLPVLFEMDAQTAEILSHTVIHDFRWDVVVDASEFEPVIPDDYTTLGGGPLQMPAMNEQTAIQGLRLFAELGGRYPEKLDMVTLMSVMKDLAKRSVADGHQPEKEDMDERIKELTKTLAPVMGIGSFYMSLSQDQKHPAYYGAVVTPQDADQVLMRWQVSETEYRVIFGSLHVETVSAEVLAELEKALPRP</sequence>
<accession>A0AAW6U304</accession>
<dbReference type="AlphaFoldDB" id="A0AAW6U304"/>
<gene>
    <name evidence="1" type="ORF">QJ522_17475</name>
</gene>
<dbReference type="RefSeq" id="WP_349246263.1">
    <property type="nucleotide sequence ID" value="NZ_JASCXX010000025.1"/>
</dbReference>
<keyword evidence="2" id="KW-1185">Reference proteome</keyword>
<proteinExistence type="predicted"/>
<evidence type="ECO:0000313" key="2">
    <source>
        <dbReference type="Proteomes" id="UP001431776"/>
    </source>
</evidence>
<comment type="caution">
    <text evidence="1">The sequence shown here is derived from an EMBL/GenBank/DDBJ whole genome shotgun (WGS) entry which is preliminary data.</text>
</comment>
<dbReference type="EMBL" id="JASCXX010000025">
    <property type="protein sequence ID" value="MDI6450854.1"/>
    <property type="molecule type" value="Genomic_DNA"/>
</dbReference>
<reference evidence="1" key="1">
    <citation type="submission" date="2023-05" db="EMBL/GenBank/DDBJ databases">
        <title>Anaerotaeda fermentans gen. nov., sp. nov., a novel anaerobic planctomycete of the new family within the order Sedimentisphaerales isolated from Taman Peninsula, Russia.</title>
        <authorList>
            <person name="Khomyakova M.A."/>
            <person name="Merkel A.Y."/>
            <person name="Slobodkin A.I."/>
        </authorList>
    </citation>
    <scope>NUCLEOTIDE SEQUENCE</scope>
    <source>
        <strain evidence="1">M17dextr</strain>
    </source>
</reference>
<name>A0AAW6U304_9BACT</name>
<organism evidence="1 2">
    <name type="scientific">Anaerobaca lacustris</name>
    <dbReference type="NCBI Taxonomy" id="3044600"/>
    <lineage>
        <taxon>Bacteria</taxon>
        <taxon>Pseudomonadati</taxon>
        <taxon>Planctomycetota</taxon>
        <taxon>Phycisphaerae</taxon>
        <taxon>Sedimentisphaerales</taxon>
        <taxon>Anaerobacaceae</taxon>
        <taxon>Anaerobaca</taxon>
    </lineage>
</organism>
<protein>
    <submittedName>
        <fullName evidence="1">Uncharacterized protein</fullName>
    </submittedName>
</protein>
<evidence type="ECO:0000313" key="1">
    <source>
        <dbReference type="EMBL" id="MDI6450854.1"/>
    </source>
</evidence>